<comment type="caution">
    <text evidence="1">The sequence shown here is derived from an EMBL/GenBank/DDBJ whole genome shotgun (WGS) entry which is preliminary data.</text>
</comment>
<protein>
    <submittedName>
        <fullName evidence="1">Uncharacterized protein</fullName>
    </submittedName>
</protein>
<dbReference type="AlphaFoldDB" id="A0A133VSQ4"/>
<organism evidence="1 2">
    <name type="scientific">candidate division MSBL1 archaeon SCGC-AAA833F18</name>
    <dbReference type="NCBI Taxonomy" id="1698257"/>
    <lineage>
        <taxon>Archaea</taxon>
        <taxon>Methanobacteriati</taxon>
        <taxon>Methanobacteriota</taxon>
        <taxon>candidate division MSBL1</taxon>
    </lineage>
</organism>
<evidence type="ECO:0000313" key="2">
    <source>
        <dbReference type="Proteomes" id="UP000070399"/>
    </source>
</evidence>
<sequence length="70" mass="7771">MVGNGNLLMTLRDNGSELKVFVPSSVAELEEFPETQVGYSVGVGGWLQLYRDELELKLEDSINLRIIEAS</sequence>
<accession>A0A133VSQ4</accession>
<keyword evidence="2" id="KW-1185">Reference proteome</keyword>
<name>A0A133VSQ4_9EURY</name>
<reference evidence="1 2" key="1">
    <citation type="journal article" date="2016" name="Sci. Rep.">
        <title>Metabolic traits of an uncultured archaeal lineage -MSBL1- from brine pools of the Red Sea.</title>
        <authorList>
            <person name="Mwirichia R."/>
            <person name="Alam I."/>
            <person name="Rashid M."/>
            <person name="Vinu M."/>
            <person name="Ba-Alawi W."/>
            <person name="Anthony Kamau A."/>
            <person name="Kamanda Ngugi D."/>
            <person name="Goker M."/>
            <person name="Klenk H.P."/>
            <person name="Bajic V."/>
            <person name="Stingl U."/>
        </authorList>
    </citation>
    <scope>NUCLEOTIDE SEQUENCE [LARGE SCALE GENOMIC DNA]</scope>
    <source>
        <strain evidence="1">SCGC-AAA833F18</strain>
    </source>
</reference>
<proteinExistence type="predicted"/>
<evidence type="ECO:0000313" key="1">
    <source>
        <dbReference type="EMBL" id="KXB09465.1"/>
    </source>
</evidence>
<dbReference type="EMBL" id="LHYO01000004">
    <property type="protein sequence ID" value="KXB09465.1"/>
    <property type="molecule type" value="Genomic_DNA"/>
</dbReference>
<gene>
    <name evidence="1" type="ORF">AKJ35_00785</name>
</gene>
<dbReference type="Proteomes" id="UP000070399">
    <property type="component" value="Unassembled WGS sequence"/>
</dbReference>